<sequence>MLLDVRDSIIRSLVLESTSMEAIFPGIEQWLVAAAASGLILSMASDGHRWKVSRKPSSDVNRSISFVASIKLSGDFPIMTRCMLTFPSLWIECQIIQLA</sequence>
<protein>
    <submittedName>
        <fullName evidence="1">Uncharacterized protein</fullName>
    </submittedName>
</protein>
<evidence type="ECO:0000313" key="1">
    <source>
        <dbReference type="EMBL" id="KRG70773.1"/>
    </source>
</evidence>
<dbReference type="PATRIC" id="fig|405446.3.peg.79"/>
<dbReference type="AlphaFoldDB" id="A0A0R0CM58"/>
<evidence type="ECO:0000313" key="2">
    <source>
        <dbReference type="Proteomes" id="UP000051863"/>
    </source>
</evidence>
<dbReference type="Proteomes" id="UP000051863">
    <property type="component" value="Unassembled WGS sequence"/>
</dbReference>
<keyword evidence="2" id="KW-1185">Reference proteome</keyword>
<comment type="caution">
    <text evidence="1">The sequence shown here is derived from an EMBL/GenBank/DDBJ whole genome shotgun (WGS) entry which is preliminary data.</text>
</comment>
<proteinExistence type="predicted"/>
<name>A0A0R0CM58_9GAMM</name>
<dbReference type="EMBL" id="LDJJ01000010">
    <property type="protein sequence ID" value="KRG70773.1"/>
    <property type="molecule type" value="Genomic_DNA"/>
</dbReference>
<reference evidence="1 2" key="1">
    <citation type="submission" date="2015-05" db="EMBL/GenBank/DDBJ databases">
        <title>Genome sequencing and analysis of members of genus Stenotrophomonas.</title>
        <authorList>
            <person name="Patil P.P."/>
            <person name="Midha S."/>
            <person name="Patil P.B."/>
        </authorList>
    </citation>
    <scope>NUCLEOTIDE SEQUENCE [LARGE SCALE GENOMIC DNA]</scope>
    <source>
        <strain evidence="1 2">DSM 18941</strain>
    </source>
</reference>
<accession>A0A0R0CM58</accession>
<organism evidence="1 2">
    <name type="scientific">Stenotrophomonas terrae</name>
    <dbReference type="NCBI Taxonomy" id="405446"/>
    <lineage>
        <taxon>Bacteria</taxon>
        <taxon>Pseudomonadati</taxon>
        <taxon>Pseudomonadota</taxon>
        <taxon>Gammaproteobacteria</taxon>
        <taxon>Lysobacterales</taxon>
        <taxon>Lysobacteraceae</taxon>
        <taxon>Stenotrophomonas</taxon>
    </lineage>
</organism>
<gene>
    <name evidence="1" type="ORF">ABB27_04265</name>
</gene>